<comment type="similarity">
    <text evidence="5">Belongs to the TRAFAC class myosin-kinesin ATPase superfamily. Myosin family.</text>
</comment>
<dbReference type="InterPro" id="IPR027417">
    <property type="entry name" value="P-loop_NTPase"/>
</dbReference>
<dbReference type="SUPFAM" id="SSF52540">
    <property type="entry name" value="P-loop containing nucleoside triphosphate hydrolases"/>
    <property type="match status" value="1"/>
</dbReference>
<dbReference type="PROSITE" id="PS51456">
    <property type="entry name" value="MYOSIN_MOTOR"/>
    <property type="match status" value="1"/>
</dbReference>
<evidence type="ECO:0000256" key="3">
    <source>
        <dbReference type="ARBA" id="ARBA00023123"/>
    </source>
</evidence>
<evidence type="ECO:0000313" key="9">
    <source>
        <dbReference type="RefSeq" id="XP_013792431.1"/>
    </source>
</evidence>
<dbReference type="RefSeq" id="XP_013792431.1">
    <property type="nucleotide sequence ID" value="XM_013936977.1"/>
</dbReference>
<name>A0ABM1C156_LIMPO</name>
<dbReference type="Proteomes" id="UP000694941">
    <property type="component" value="Unplaced"/>
</dbReference>
<organism evidence="8 9">
    <name type="scientific">Limulus polyphemus</name>
    <name type="common">Atlantic horseshoe crab</name>
    <dbReference type="NCBI Taxonomy" id="6850"/>
    <lineage>
        <taxon>Eukaryota</taxon>
        <taxon>Metazoa</taxon>
        <taxon>Ecdysozoa</taxon>
        <taxon>Arthropoda</taxon>
        <taxon>Chelicerata</taxon>
        <taxon>Merostomata</taxon>
        <taxon>Xiphosura</taxon>
        <taxon>Limulidae</taxon>
        <taxon>Limulus</taxon>
    </lineage>
</organism>
<keyword evidence="8" id="KW-1185">Reference proteome</keyword>
<keyword evidence="1" id="KW-0547">Nucleotide-binding</keyword>
<evidence type="ECO:0000313" key="8">
    <source>
        <dbReference type="Proteomes" id="UP000694941"/>
    </source>
</evidence>
<dbReference type="PANTHER" id="PTHR22692:SF26">
    <property type="entry name" value="SH3 DOMAIN-CONTAINING PROTEIN"/>
    <property type="match status" value="1"/>
</dbReference>
<feature type="non-terminal residue" evidence="9">
    <location>
        <position position="185"/>
    </location>
</feature>
<feature type="domain" description="Myosin motor" evidence="7">
    <location>
        <begin position="118"/>
        <end position="185"/>
    </location>
</feature>
<reference evidence="9" key="1">
    <citation type="submission" date="2025-08" db="UniProtKB">
        <authorList>
            <consortium name="RefSeq"/>
        </authorList>
    </citation>
    <scope>IDENTIFICATION</scope>
    <source>
        <tissue evidence="9">Muscle</tissue>
    </source>
</reference>
<feature type="region of interest" description="Disordered" evidence="6">
    <location>
        <begin position="1"/>
        <end position="22"/>
    </location>
</feature>
<dbReference type="GeneID" id="106476315"/>
<dbReference type="Gene3D" id="3.40.850.10">
    <property type="entry name" value="Kinesin motor domain"/>
    <property type="match status" value="1"/>
</dbReference>
<dbReference type="InterPro" id="IPR001609">
    <property type="entry name" value="Myosin_head_motor_dom-like"/>
</dbReference>
<keyword evidence="5" id="KW-0009">Actin-binding</keyword>
<evidence type="ECO:0000256" key="5">
    <source>
        <dbReference type="PROSITE-ProRule" id="PRU00782"/>
    </source>
</evidence>
<proteinExistence type="inferred from homology"/>
<protein>
    <submittedName>
        <fullName evidence="9">Unconventional myosin-VIIa-like</fullName>
    </submittedName>
</protein>
<evidence type="ECO:0000259" key="7">
    <source>
        <dbReference type="PROSITE" id="PS51456"/>
    </source>
</evidence>
<keyword evidence="2" id="KW-0067">ATP-binding</keyword>
<keyword evidence="4" id="KW-0505">Motor protein</keyword>
<dbReference type="InterPro" id="IPR051567">
    <property type="entry name" value="Unconventional_Myosin_ATPase"/>
</dbReference>
<comment type="caution">
    <text evidence="5">Lacks conserved residue(s) required for the propagation of feature annotation.</text>
</comment>
<dbReference type="Pfam" id="PF00063">
    <property type="entry name" value="Myosin_head"/>
    <property type="match status" value="1"/>
</dbReference>
<evidence type="ECO:0000256" key="1">
    <source>
        <dbReference type="ARBA" id="ARBA00022741"/>
    </source>
</evidence>
<evidence type="ECO:0000256" key="2">
    <source>
        <dbReference type="ARBA" id="ARBA00022840"/>
    </source>
</evidence>
<keyword evidence="3 5" id="KW-0518">Myosin</keyword>
<dbReference type="InterPro" id="IPR036961">
    <property type="entry name" value="Kinesin_motor_dom_sf"/>
</dbReference>
<dbReference type="PANTHER" id="PTHR22692">
    <property type="entry name" value="MYOSIN VII, XV"/>
    <property type="match status" value="1"/>
</dbReference>
<evidence type="ECO:0000256" key="6">
    <source>
        <dbReference type="SAM" id="MobiDB-lite"/>
    </source>
</evidence>
<accession>A0ABM1C156</accession>
<sequence>MGQTGHHQVKDGPNRSPPGEELAKQVTTRLKFKKPYSYCDKIGLAAARSAPAHMHNMGCKGDLVWFDPGVGYLIPGEVLEYSRPAQVVTVQAVISGQPQSFTLTNLTSVKKRQDLGQNGIEDMVNIVDLNEASLLWNLKIRYEKEFIYTYTGSILVAVNPYKMFDIYGLEMVKKYEGQILGTLPP</sequence>
<gene>
    <name evidence="9" type="primary">LOC106476315</name>
</gene>
<evidence type="ECO:0000256" key="4">
    <source>
        <dbReference type="ARBA" id="ARBA00023175"/>
    </source>
</evidence>